<dbReference type="EMBL" id="CP086355">
    <property type="protein sequence ID" value="UNI16473.1"/>
    <property type="molecule type" value="Genomic_DNA"/>
</dbReference>
<dbReference type="AlphaFoldDB" id="A0A9Q8V884"/>
<reference evidence="2" key="1">
    <citation type="submission" date="2021-11" db="EMBL/GenBank/DDBJ databases">
        <title>Purpureocillium_takamizusanense_genome.</title>
        <authorList>
            <person name="Nguyen N.-H."/>
        </authorList>
    </citation>
    <scope>NUCLEOTIDE SEQUENCE</scope>
    <source>
        <strain evidence="2">PT3</strain>
    </source>
</reference>
<feature type="region of interest" description="Disordered" evidence="1">
    <location>
        <begin position="333"/>
        <end position="363"/>
    </location>
</feature>
<dbReference type="Proteomes" id="UP000829364">
    <property type="component" value="Chromosome 2"/>
</dbReference>
<dbReference type="KEGG" id="ptkz:JDV02_002904"/>
<evidence type="ECO:0000313" key="2">
    <source>
        <dbReference type="EMBL" id="UNI16473.1"/>
    </source>
</evidence>
<protein>
    <submittedName>
        <fullName evidence="2">Uncharacterized protein</fullName>
    </submittedName>
</protein>
<accession>A0A9Q8V884</accession>
<sequence length="484" mass="54384">MCTKRIQERTHLLDKQATRQTLRQLLQEAMLALPSRAPFLDRSRKVLGKIDRWLHYQAPSRLQDMVESIQHLARLDGLPGMLDSIPNRQMDPGSRSSLLNMIRKLARYRDAARYLCRTAKKFAIVRRMEMKIAALPRQAFGTTPSLSKTEEPPSTFAGMQVSKKQKKQLGQCLGLLGRSEKDAVKKIMERKRSVLSEAKVHAEIQLIHYFETPRSQPYPRVICSSKDACFLCNAFITMHKKFYTPRCHGKLYPGWRLPLFTPGGDLERRFVNTLSNIVQQSLTLTLQRRKKIMNPYPLESTVPTIVLSDSTIVSSEHVAVDDAEGGALQIRAESSLSPGRAPPKEQAAAHYSDEGPCQSTDAHRRDEAVPVHIEPAIRSTKPAVLPLGKQLAVTVPANNASPALYEAWPLELQIEYSAPAPDRGKTLLCHLERLKDDDAEAVRNTRNATILDGTLLWESVTLRPEDFHDFYISAGGTLLRVSLA</sequence>
<evidence type="ECO:0000313" key="3">
    <source>
        <dbReference type="Proteomes" id="UP000829364"/>
    </source>
</evidence>
<evidence type="ECO:0000256" key="1">
    <source>
        <dbReference type="SAM" id="MobiDB-lite"/>
    </source>
</evidence>
<name>A0A9Q8V884_9HYPO</name>
<dbReference type="OrthoDB" id="4851849at2759"/>
<dbReference type="Pfam" id="PF14441">
    <property type="entry name" value="OTT_1508_deam"/>
    <property type="match status" value="1"/>
</dbReference>
<dbReference type="RefSeq" id="XP_047839954.1">
    <property type="nucleotide sequence ID" value="XM_047983982.1"/>
</dbReference>
<dbReference type="GeneID" id="72064864"/>
<keyword evidence="3" id="KW-1185">Reference proteome</keyword>
<gene>
    <name evidence="2" type="ORF">JDV02_002904</name>
</gene>
<organism evidence="2 3">
    <name type="scientific">Purpureocillium takamizusanense</name>
    <dbReference type="NCBI Taxonomy" id="2060973"/>
    <lineage>
        <taxon>Eukaryota</taxon>
        <taxon>Fungi</taxon>
        <taxon>Dikarya</taxon>
        <taxon>Ascomycota</taxon>
        <taxon>Pezizomycotina</taxon>
        <taxon>Sordariomycetes</taxon>
        <taxon>Hypocreomycetidae</taxon>
        <taxon>Hypocreales</taxon>
        <taxon>Ophiocordycipitaceae</taxon>
        <taxon>Purpureocillium</taxon>
    </lineage>
</organism>
<dbReference type="InterPro" id="IPR027796">
    <property type="entry name" value="OTT_1508_deam-like"/>
</dbReference>
<proteinExistence type="predicted"/>